<gene>
    <name evidence="2" type="ORF">Lac1_06410</name>
</gene>
<organism evidence="2 3">
    <name type="scientific">Claveliimonas bilis</name>
    <dbReference type="NCBI Taxonomy" id="3028070"/>
    <lineage>
        <taxon>Bacteria</taxon>
        <taxon>Bacillati</taxon>
        <taxon>Bacillota</taxon>
        <taxon>Clostridia</taxon>
        <taxon>Lachnospirales</taxon>
        <taxon>Lachnospiraceae</taxon>
        <taxon>Claveliimonas</taxon>
    </lineage>
</organism>
<keyword evidence="3" id="KW-1185">Reference proteome</keyword>
<dbReference type="SUPFAM" id="SSF47413">
    <property type="entry name" value="lambda repressor-like DNA-binding domains"/>
    <property type="match status" value="1"/>
</dbReference>
<sequence length="412" mass="47727">MENNFDSMLNVSAVPQDDKKAAFIAKSKNNRNRCYELSEQITNEVAADSGKFQQYLDVQARFDRYTANNALLILAQRPDAERLGDKGYWRVTMEFKDVLNRYMERTGCSARDLAERSGLSTATISRYRSGDRVPEADSRQLENLAKGIAAIAAEKKIREMEEEAVRQALSEQAQGPGIEIEKLRLNFDTLLKTLSVSVSDLARFLSYDPSYLSRIRKGQRKLSDPQKFTADAFLKLDAKTEGTRRSILSSLPLYTADDELVFQVLRDNRVSEKNQIRIMEHIAFQRELTEEILSHDSIFEAYPNFLKKEFAQYPMTLSLAGAFYEEDIVYTYEQYREHLEMMKRFSQMHKNYHIEENKSPAFRHIQILIHEGSWAIVSKEKTPAIHFVIRHPKMREAMENITMPIVEGEEYK</sequence>
<dbReference type="Pfam" id="PF13560">
    <property type="entry name" value="HTH_31"/>
    <property type="match status" value="1"/>
</dbReference>
<dbReference type="CDD" id="cd00093">
    <property type="entry name" value="HTH_XRE"/>
    <property type="match status" value="1"/>
</dbReference>
<dbReference type="Gene3D" id="1.10.260.40">
    <property type="entry name" value="lambda repressor-like DNA-binding domains"/>
    <property type="match status" value="1"/>
</dbReference>
<reference evidence="3" key="1">
    <citation type="journal article" date="2023" name="Int. J. Syst. Evol. Microbiol.">
        <title>Claveliimonas bilis gen. nov., sp. nov., deoxycholic acid-producing bacteria isolated from human faeces, and reclassification of Sellimonas monacensis Zenner et al. 2021 as Claveliimonas monacensis comb. nov.</title>
        <authorList>
            <person name="Hisatomi A."/>
            <person name="Kastawa N.W.E.P.G."/>
            <person name="Song I."/>
            <person name="Ohkuma M."/>
            <person name="Fukiya S."/>
            <person name="Sakamoto M."/>
        </authorList>
    </citation>
    <scope>NUCLEOTIDE SEQUENCE [LARGE SCALE GENOMIC DNA]</scope>
    <source>
        <strain evidence="3">12BBH14</strain>
    </source>
</reference>
<dbReference type="PROSITE" id="PS50943">
    <property type="entry name" value="HTH_CROC1"/>
    <property type="match status" value="1"/>
</dbReference>
<dbReference type="InterPro" id="IPR010982">
    <property type="entry name" value="Lambda_DNA-bd_dom_sf"/>
</dbReference>
<dbReference type="SMART" id="SM00530">
    <property type="entry name" value="HTH_XRE"/>
    <property type="match status" value="2"/>
</dbReference>
<dbReference type="RefSeq" id="WP_331490142.1">
    <property type="nucleotide sequence ID" value="NZ_AP027742.1"/>
</dbReference>
<dbReference type="EMBL" id="AP027742">
    <property type="protein sequence ID" value="BDZ76458.1"/>
    <property type="molecule type" value="Genomic_DNA"/>
</dbReference>
<evidence type="ECO:0000259" key="1">
    <source>
        <dbReference type="PROSITE" id="PS50943"/>
    </source>
</evidence>
<dbReference type="InterPro" id="IPR001387">
    <property type="entry name" value="Cro/C1-type_HTH"/>
</dbReference>
<accession>A0ABM8I1L8</accession>
<proteinExistence type="predicted"/>
<evidence type="ECO:0000313" key="2">
    <source>
        <dbReference type="EMBL" id="BDZ76458.1"/>
    </source>
</evidence>
<feature type="domain" description="HTH cro/C1-type" evidence="1">
    <location>
        <begin position="99"/>
        <end position="134"/>
    </location>
</feature>
<name>A0ABM8I1L8_9FIRM</name>
<evidence type="ECO:0000313" key="3">
    <source>
        <dbReference type="Proteomes" id="UP001305815"/>
    </source>
</evidence>
<protein>
    <recommendedName>
        <fullName evidence="1">HTH cro/C1-type domain-containing protein</fullName>
    </recommendedName>
</protein>
<dbReference type="Proteomes" id="UP001305815">
    <property type="component" value="Chromosome"/>
</dbReference>